<dbReference type="AlphaFoldDB" id="A0A7C9D7X3"/>
<reference evidence="2" key="2">
    <citation type="submission" date="2020-07" db="EMBL/GenBank/DDBJ databases">
        <authorList>
            <person name="Vera ALvarez R."/>
            <person name="Arias-Moreno D.M."/>
            <person name="Jimenez-Jacinto V."/>
            <person name="Jimenez-Bremont J.F."/>
            <person name="Swaminathan K."/>
            <person name="Moose S.P."/>
            <person name="Guerrero-Gonzalez M.L."/>
            <person name="Marino-Ramirez L."/>
            <person name="Landsman D."/>
            <person name="Rodriguez-Kessler M."/>
            <person name="Delgado-Sanchez P."/>
        </authorList>
    </citation>
    <scope>NUCLEOTIDE SEQUENCE</scope>
    <source>
        <tissue evidence="2">Cladode</tissue>
    </source>
</reference>
<evidence type="ECO:0000256" key="1">
    <source>
        <dbReference type="SAM" id="MobiDB-lite"/>
    </source>
</evidence>
<proteinExistence type="predicted"/>
<reference evidence="2" key="1">
    <citation type="journal article" date="2013" name="J. Plant Res.">
        <title>Effect of fungi and light on seed germination of three Opuntia species from semiarid lands of central Mexico.</title>
        <authorList>
            <person name="Delgado-Sanchez P."/>
            <person name="Jimenez-Bremont J.F."/>
            <person name="Guerrero-Gonzalez Mde L."/>
            <person name="Flores J."/>
        </authorList>
    </citation>
    <scope>NUCLEOTIDE SEQUENCE</scope>
    <source>
        <tissue evidence="2">Cladode</tissue>
    </source>
</reference>
<protein>
    <submittedName>
        <fullName evidence="2">Uncharacterized protein</fullName>
    </submittedName>
</protein>
<dbReference type="EMBL" id="GISG01100517">
    <property type="protein sequence ID" value="MBA4636500.1"/>
    <property type="molecule type" value="Transcribed_RNA"/>
</dbReference>
<organism evidence="2">
    <name type="scientific">Opuntia streptacantha</name>
    <name type="common">Prickly pear cactus</name>
    <name type="synonym">Opuntia cardona</name>
    <dbReference type="NCBI Taxonomy" id="393608"/>
    <lineage>
        <taxon>Eukaryota</taxon>
        <taxon>Viridiplantae</taxon>
        <taxon>Streptophyta</taxon>
        <taxon>Embryophyta</taxon>
        <taxon>Tracheophyta</taxon>
        <taxon>Spermatophyta</taxon>
        <taxon>Magnoliopsida</taxon>
        <taxon>eudicotyledons</taxon>
        <taxon>Gunneridae</taxon>
        <taxon>Pentapetalae</taxon>
        <taxon>Caryophyllales</taxon>
        <taxon>Cactineae</taxon>
        <taxon>Cactaceae</taxon>
        <taxon>Opuntioideae</taxon>
        <taxon>Opuntia</taxon>
    </lineage>
</organism>
<evidence type="ECO:0000313" key="2">
    <source>
        <dbReference type="EMBL" id="MBA4636500.1"/>
    </source>
</evidence>
<accession>A0A7C9D7X3</accession>
<sequence>MRGFTSHRPVKCRAARRIVRGLFKPSSRIFPQNHFRGPWVLSANTCMPSSPKTDACNTQERSAAMGATLRLLQLACSIHEELTNCHIICGSTPRQEETNELPEVNRSKTIRTDLSMGKTEDSPAFSRLSTRSPKIDLTVSSEKKALQCPS</sequence>
<feature type="region of interest" description="Disordered" evidence="1">
    <location>
        <begin position="96"/>
        <end position="129"/>
    </location>
</feature>
<name>A0A7C9D7X3_OPUST</name>